<dbReference type="PANTHER" id="PTHR36966">
    <property type="entry name" value="REP-ASSOCIATED TYROSINE TRANSPOSASE"/>
    <property type="match status" value="1"/>
</dbReference>
<evidence type="ECO:0000313" key="2">
    <source>
        <dbReference type="EMBL" id="OGC57386.1"/>
    </source>
</evidence>
<feature type="domain" description="Transposase IS200-like" evidence="1">
    <location>
        <begin position="16"/>
        <end position="168"/>
    </location>
</feature>
<dbReference type="GO" id="GO:0043565">
    <property type="term" value="F:sequence-specific DNA binding"/>
    <property type="evidence" value="ECO:0007669"/>
    <property type="project" value="TreeGrafter"/>
</dbReference>
<dbReference type="Gene3D" id="3.30.70.1290">
    <property type="entry name" value="Transposase IS200-like"/>
    <property type="match status" value="1"/>
</dbReference>
<dbReference type="SMART" id="SM01321">
    <property type="entry name" value="Y1_Tnp"/>
    <property type="match status" value="1"/>
</dbReference>
<dbReference type="GO" id="GO:0004803">
    <property type="term" value="F:transposase activity"/>
    <property type="evidence" value="ECO:0007669"/>
    <property type="project" value="InterPro"/>
</dbReference>
<comment type="caution">
    <text evidence="2">The sequence shown here is derived from an EMBL/GenBank/DDBJ whole genome shotgun (WGS) entry which is preliminary data.</text>
</comment>
<dbReference type="AlphaFoldDB" id="A0A1F4VJA3"/>
<dbReference type="Proteomes" id="UP000177763">
    <property type="component" value="Unassembled WGS sequence"/>
</dbReference>
<dbReference type="InterPro" id="IPR052715">
    <property type="entry name" value="RAYT_transposase"/>
</dbReference>
<dbReference type="PANTHER" id="PTHR36966:SF1">
    <property type="entry name" value="REP-ASSOCIATED TYROSINE TRANSPOSASE"/>
    <property type="match status" value="1"/>
</dbReference>
<dbReference type="InterPro" id="IPR036515">
    <property type="entry name" value="Transposase_17_sf"/>
</dbReference>
<gene>
    <name evidence="2" type="ORF">A3H26_03280</name>
</gene>
<accession>A0A1F4VJA3</accession>
<evidence type="ECO:0000313" key="3">
    <source>
        <dbReference type="Proteomes" id="UP000177763"/>
    </source>
</evidence>
<dbReference type="SUPFAM" id="SSF143422">
    <property type="entry name" value="Transposase IS200-like"/>
    <property type="match status" value="1"/>
</dbReference>
<protein>
    <recommendedName>
        <fullName evidence="1">Transposase IS200-like domain-containing protein</fullName>
    </recommendedName>
</protein>
<dbReference type="STRING" id="1802630.A3H26_03280"/>
<organism evidence="2 3">
    <name type="scientific">candidate division WWE3 bacterium RIFCSPLOWO2_12_FULL_36_10</name>
    <dbReference type="NCBI Taxonomy" id="1802630"/>
    <lineage>
        <taxon>Bacteria</taxon>
        <taxon>Katanobacteria</taxon>
    </lineage>
</organism>
<sequence length="178" mass="21420">MDKYRRSIRLKNHDYSRVGKYFITICTKNRECLFGDVVNGEVVLNDIGNTINTQWNKLLNRFNNIQLDEYVVMPNHFHGIIIIKSNPIVGVSFMKPDIKMEIIKSNRHMGLMNQTPTLGQIIRYFKSKCTYEIHKNKLNVKLWQRNYYEHIIRTENDLNKIRKYIKTNSKMWEMDMHY</sequence>
<reference evidence="2 3" key="1">
    <citation type="journal article" date="2016" name="Nat. Commun.">
        <title>Thousands of microbial genomes shed light on interconnected biogeochemical processes in an aquifer system.</title>
        <authorList>
            <person name="Anantharaman K."/>
            <person name="Brown C.T."/>
            <person name="Hug L.A."/>
            <person name="Sharon I."/>
            <person name="Castelle C.J."/>
            <person name="Probst A.J."/>
            <person name="Thomas B.C."/>
            <person name="Singh A."/>
            <person name="Wilkins M.J."/>
            <person name="Karaoz U."/>
            <person name="Brodie E.L."/>
            <person name="Williams K.H."/>
            <person name="Hubbard S.S."/>
            <person name="Banfield J.F."/>
        </authorList>
    </citation>
    <scope>NUCLEOTIDE SEQUENCE [LARGE SCALE GENOMIC DNA]</scope>
</reference>
<dbReference type="GO" id="GO:0006313">
    <property type="term" value="P:DNA transposition"/>
    <property type="evidence" value="ECO:0007669"/>
    <property type="project" value="InterPro"/>
</dbReference>
<dbReference type="InterPro" id="IPR002686">
    <property type="entry name" value="Transposase_17"/>
</dbReference>
<evidence type="ECO:0000259" key="1">
    <source>
        <dbReference type="SMART" id="SM01321"/>
    </source>
</evidence>
<dbReference type="EMBL" id="MEVN01000014">
    <property type="protein sequence ID" value="OGC57386.1"/>
    <property type="molecule type" value="Genomic_DNA"/>
</dbReference>
<name>A0A1F4VJA3_UNCKA</name>
<proteinExistence type="predicted"/>